<dbReference type="AlphaFoldDB" id="A0A7R9U929"/>
<gene>
    <name evidence="2" type="ORF">PPYR1160_LOCUS8285</name>
</gene>
<protein>
    <recommendedName>
        <fullName evidence="1">GIY-YIG domain-containing protein</fullName>
    </recommendedName>
</protein>
<feature type="domain" description="GIY-YIG" evidence="1">
    <location>
        <begin position="107"/>
        <end position="134"/>
    </location>
</feature>
<dbReference type="Gene3D" id="3.40.1440.10">
    <property type="entry name" value="GIY-YIG endonuclease"/>
    <property type="match status" value="1"/>
</dbReference>
<dbReference type="InterPro" id="IPR035901">
    <property type="entry name" value="GIY-YIG_endonuc_sf"/>
</dbReference>
<dbReference type="EMBL" id="HBEA01010820">
    <property type="protein sequence ID" value="CAD8258784.1"/>
    <property type="molecule type" value="Transcribed_RNA"/>
</dbReference>
<reference evidence="2" key="1">
    <citation type="submission" date="2021-01" db="EMBL/GenBank/DDBJ databases">
        <authorList>
            <person name="Corre E."/>
            <person name="Pelletier E."/>
            <person name="Niang G."/>
            <person name="Scheremetjew M."/>
            <person name="Finn R."/>
            <person name="Kale V."/>
            <person name="Holt S."/>
            <person name="Cochrane G."/>
            <person name="Meng A."/>
            <person name="Brown T."/>
            <person name="Cohen L."/>
        </authorList>
    </citation>
    <scope>NUCLEOTIDE SEQUENCE</scope>
    <source>
        <strain evidence="2">CCMP2078</strain>
    </source>
</reference>
<evidence type="ECO:0000313" key="2">
    <source>
        <dbReference type="EMBL" id="CAD8258784.1"/>
    </source>
</evidence>
<dbReference type="InterPro" id="IPR000305">
    <property type="entry name" value="GIY-YIG_endonuc"/>
</dbReference>
<proteinExistence type="predicted"/>
<sequence length="318" mass="36366">MMTPKKRRRPYDETEDAFLEAWAVAHPEYSRSSRKLWKRRSLAPAWARRLPGHKARSPNSMLYRYLDFVAPGAREAREAAAEKVKEPVVYILALFCRSHCCSKATDLRDQRTYVGETNDLERRLRQHNGARAGGPEYTAGRRSCPQCGAEDGEWRPVVTVHGFRALGGLPAGERYLQTKTVEAWIQRLERKEDGRLLGSCGDELALIQRWGDAQYGVVRQLRFLQERLRHEFTAADLSEEHPPLTLVWWTPPRPVDLPPDPILPQRFVGGDLEGIGVAMETSLSRDVCSGSKKLEVTVRRKKRRRRDTRGARDVIDLT</sequence>
<name>A0A7R9U929_9STRA</name>
<accession>A0A7R9U929</accession>
<dbReference type="Pfam" id="PF01541">
    <property type="entry name" value="GIY-YIG"/>
    <property type="match status" value="1"/>
</dbReference>
<organism evidence="2">
    <name type="scientific">Pinguiococcus pyrenoidosus</name>
    <dbReference type="NCBI Taxonomy" id="172671"/>
    <lineage>
        <taxon>Eukaryota</taxon>
        <taxon>Sar</taxon>
        <taxon>Stramenopiles</taxon>
        <taxon>Ochrophyta</taxon>
        <taxon>Pinguiophyceae</taxon>
        <taxon>Pinguiochrysidales</taxon>
        <taxon>Pinguiochrysidaceae</taxon>
        <taxon>Pinguiococcus</taxon>
    </lineage>
</organism>
<evidence type="ECO:0000259" key="1">
    <source>
        <dbReference type="Pfam" id="PF01541"/>
    </source>
</evidence>